<dbReference type="RefSeq" id="WP_110939227.1">
    <property type="nucleotide sequence ID" value="NZ_KZ614148.1"/>
</dbReference>
<keyword evidence="8 10" id="KW-0299">Galactose metabolism</keyword>
<evidence type="ECO:0000259" key="11">
    <source>
        <dbReference type="Pfam" id="PF01087"/>
    </source>
</evidence>
<dbReference type="Pfam" id="PF02744">
    <property type="entry name" value="GalP_UDP_tr_C"/>
    <property type="match status" value="1"/>
</dbReference>
<dbReference type="GO" id="GO:0008108">
    <property type="term" value="F:UDP-glucose:hexose-1-phosphate uridylyltransferase activity"/>
    <property type="evidence" value="ECO:0007669"/>
    <property type="project" value="UniProtKB-UniRule"/>
</dbReference>
<comment type="pathway">
    <text evidence="3 10">Carbohydrate metabolism; galactose metabolism.</text>
</comment>
<evidence type="ECO:0000256" key="6">
    <source>
        <dbReference type="ARBA" id="ARBA00022679"/>
    </source>
</evidence>
<dbReference type="InterPro" id="IPR000766">
    <property type="entry name" value="GalP_uridyl_Trfase_II"/>
</dbReference>
<proteinExistence type="inferred from homology"/>
<evidence type="ECO:0000256" key="1">
    <source>
        <dbReference type="ARBA" id="ARBA00001107"/>
    </source>
</evidence>
<evidence type="ECO:0000313" key="13">
    <source>
        <dbReference type="EMBL" id="RKL66443.1"/>
    </source>
</evidence>
<sequence length="507" mass="58131">MRIDEQLNELVQYALKKQLIDAEDLIYCKNQVMEVLGVKEALSDVRAATFPDRELQTILDDILDWAVSEGQLKDTVTERDLLDTKLMAVFMDKPSQVVKEFNRISKVDSVVAATAWFYEINKDIHYIRRDRIAKNVSWATPTDYGDLDITINLSKPEKDPAEIAAAKKAASSNYPLCLLCKENVGYEGRLNHPARQNLRTIPVEMNKEEWHLQFSPYVYYHEHAIVLSAKHEPMKITEQTFERLLDFCGEFQHYFIGSNADLPIVGGSILSHDHYQAGKYEFPMARAENEETESLVNFGDVSVSKIKWPMSVLRVKGSSKQEVVRASEMVRQKWQHYSDESVGVHAFSDETPHNTITPIARYRNNKFEIDLVLRNNRTSDEHPMGIFHPHEEVHHIKKENIGLIEVMGLAVLPGRLKEEIRLLTEAVLTDNPEKAIAENEEIAKHLDWAMQLLSKYDHLTLEKTEAILQQEIGKVFATILSHAGVFKRDQEGQNAFLTFMESLKEAK</sequence>
<dbReference type="OrthoDB" id="2293at2"/>
<keyword evidence="5 10" id="KW-0963">Cytoplasm</keyword>
<dbReference type="EMBL" id="PDOE01000007">
    <property type="protein sequence ID" value="RKL66443.1"/>
    <property type="molecule type" value="Genomic_DNA"/>
</dbReference>
<evidence type="ECO:0000256" key="5">
    <source>
        <dbReference type="ARBA" id="ARBA00022490"/>
    </source>
</evidence>
<comment type="subcellular location">
    <subcellularLocation>
        <location evidence="2 10">Cytoplasm</location>
    </subcellularLocation>
</comment>
<dbReference type="NCBIfam" id="TIGR01239">
    <property type="entry name" value="galT_2"/>
    <property type="match status" value="1"/>
</dbReference>
<dbReference type="PANTHER" id="PTHR39191:SF1">
    <property type="entry name" value="DUF4922 DOMAIN-CONTAINING PROTEIN"/>
    <property type="match status" value="1"/>
</dbReference>
<comment type="similarity">
    <text evidence="4 10">Belongs to the galactose-1-phosphate uridylyltransferase type 2 family.</text>
</comment>
<evidence type="ECO:0000256" key="8">
    <source>
        <dbReference type="ARBA" id="ARBA00023144"/>
    </source>
</evidence>
<keyword evidence="7 10" id="KW-0548">Nucleotidyltransferase</keyword>
<dbReference type="Proteomes" id="UP000281498">
    <property type="component" value="Unassembled WGS sequence"/>
</dbReference>
<feature type="domain" description="Galactose-1-phosphate uridyl transferase C-terminal" evidence="12">
    <location>
        <begin position="250"/>
        <end position="428"/>
    </location>
</feature>
<organism evidence="13 14">
    <name type="scientific">Salipaludibacillus neizhouensis</name>
    <dbReference type="NCBI Taxonomy" id="885475"/>
    <lineage>
        <taxon>Bacteria</taxon>
        <taxon>Bacillati</taxon>
        <taxon>Bacillota</taxon>
        <taxon>Bacilli</taxon>
        <taxon>Bacillales</taxon>
        <taxon>Bacillaceae</taxon>
    </lineage>
</organism>
<dbReference type="PROSITE" id="PS01163">
    <property type="entry name" value="GAL_P_UDP_TRANSF_II"/>
    <property type="match status" value="1"/>
</dbReference>
<keyword evidence="6 10" id="KW-0808">Transferase</keyword>
<protein>
    <recommendedName>
        <fullName evidence="10">Galactose-1-phosphate uridylyltransferase</fullName>
        <shortName evidence="10">Gal-1-P uridylyltransferase</shortName>
        <ecNumber evidence="10">2.7.7.12</ecNumber>
    </recommendedName>
    <alternativeName>
        <fullName evidence="10">UDP-glucose--hexose-1-phosphate uridylyltransferase</fullName>
    </alternativeName>
</protein>
<dbReference type="PANTHER" id="PTHR39191">
    <property type="entry name" value="GALACTOSE-1-PHOSPHATE URIDYLYLTRANSFERASE"/>
    <property type="match status" value="1"/>
</dbReference>
<evidence type="ECO:0000256" key="2">
    <source>
        <dbReference type="ARBA" id="ARBA00004496"/>
    </source>
</evidence>
<evidence type="ECO:0000256" key="7">
    <source>
        <dbReference type="ARBA" id="ARBA00022695"/>
    </source>
</evidence>
<dbReference type="EC" id="2.7.7.12" evidence="10"/>
<dbReference type="PIRSF" id="PIRSF006005">
    <property type="entry name" value="GalT_BS"/>
    <property type="match status" value="1"/>
</dbReference>
<feature type="domain" description="Galactose-1-phosphate uridyl transferase N-terminal" evidence="11">
    <location>
        <begin position="20"/>
        <end position="233"/>
    </location>
</feature>
<keyword evidence="14" id="KW-1185">Reference proteome</keyword>
<gene>
    <name evidence="10 13" type="primary">galT</name>
    <name evidence="13" type="ORF">CR203_16255</name>
</gene>
<dbReference type="InterPro" id="IPR023425">
    <property type="entry name" value="GalP_uridyl_Trfase_II_CS"/>
</dbReference>
<evidence type="ECO:0000256" key="3">
    <source>
        <dbReference type="ARBA" id="ARBA00004947"/>
    </source>
</evidence>
<dbReference type="NCBIfam" id="NF003629">
    <property type="entry name" value="PRK05270.1-2"/>
    <property type="match status" value="1"/>
</dbReference>
<dbReference type="InterPro" id="IPR005849">
    <property type="entry name" value="GalP_Utransf_N"/>
</dbReference>
<dbReference type="HAMAP" id="MF_00571">
    <property type="entry name" value="GalP_UDP_trans"/>
    <property type="match status" value="1"/>
</dbReference>
<comment type="catalytic activity">
    <reaction evidence="1 10">
        <text>alpha-D-galactose 1-phosphate + UDP-alpha-D-glucose = alpha-D-glucose 1-phosphate + UDP-alpha-D-galactose</text>
        <dbReference type="Rhea" id="RHEA:13989"/>
        <dbReference type="ChEBI" id="CHEBI:58336"/>
        <dbReference type="ChEBI" id="CHEBI:58601"/>
        <dbReference type="ChEBI" id="CHEBI:58885"/>
        <dbReference type="ChEBI" id="CHEBI:66914"/>
        <dbReference type="EC" id="2.7.7.12"/>
    </reaction>
</comment>
<dbReference type="GO" id="GO:0006012">
    <property type="term" value="P:galactose metabolic process"/>
    <property type="evidence" value="ECO:0007669"/>
    <property type="project" value="UniProtKB-UniRule"/>
</dbReference>
<dbReference type="InterPro" id="IPR005850">
    <property type="entry name" value="GalP_Utransf_C"/>
</dbReference>
<name>A0A3A9K9Y0_9BACI</name>
<evidence type="ECO:0000256" key="10">
    <source>
        <dbReference type="HAMAP-Rule" id="MF_00571"/>
    </source>
</evidence>
<dbReference type="AlphaFoldDB" id="A0A3A9K9Y0"/>
<evidence type="ECO:0000259" key="12">
    <source>
        <dbReference type="Pfam" id="PF02744"/>
    </source>
</evidence>
<evidence type="ECO:0000256" key="9">
    <source>
        <dbReference type="ARBA" id="ARBA00023277"/>
    </source>
</evidence>
<reference evidence="13 14" key="1">
    <citation type="submission" date="2017-10" db="EMBL/GenBank/DDBJ databases">
        <title>Bacillus sp. nov., a halophilic bacterium isolated from a Keqin Lake.</title>
        <authorList>
            <person name="Wang H."/>
        </authorList>
    </citation>
    <scope>NUCLEOTIDE SEQUENCE [LARGE SCALE GENOMIC DNA]</scope>
    <source>
        <strain evidence="13 14">KCTC 13187</strain>
    </source>
</reference>
<evidence type="ECO:0000256" key="4">
    <source>
        <dbReference type="ARBA" id="ARBA00008706"/>
    </source>
</evidence>
<dbReference type="GO" id="GO:0005737">
    <property type="term" value="C:cytoplasm"/>
    <property type="evidence" value="ECO:0007669"/>
    <property type="project" value="UniProtKB-SubCell"/>
</dbReference>
<comment type="caution">
    <text evidence="13">The sequence shown here is derived from an EMBL/GenBank/DDBJ whole genome shotgun (WGS) entry which is preliminary data.</text>
</comment>
<evidence type="ECO:0000313" key="14">
    <source>
        <dbReference type="Proteomes" id="UP000281498"/>
    </source>
</evidence>
<dbReference type="Pfam" id="PF01087">
    <property type="entry name" value="GalP_UDP_transf"/>
    <property type="match status" value="1"/>
</dbReference>
<dbReference type="UniPathway" id="UPA00214"/>
<keyword evidence="9 10" id="KW-0119">Carbohydrate metabolism</keyword>
<accession>A0A3A9K9Y0</accession>